<evidence type="ECO:0000313" key="9">
    <source>
        <dbReference type="EMBL" id="NEL55444.1"/>
    </source>
</evidence>
<name>A0A7K3WG84_9ACTN</name>
<organism evidence="9 10">
    <name type="scientific">Goekera deserti</name>
    <dbReference type="NCBI Taxonomy" id="2497753"/>
    <lineage>
        <taxon>Bacteria</taxon>
        <taxon>Bacillati</taxon>
        <taxon>Actinomycetota</taxon>
        <taxon>Actinomycetes</taxon>
        <taxon>Geodermatophilales</taxon>
        <taxon>Geodermatophilaceae</taxon>
        <taxon>Goekera</taxon>
    </lineage>
</organism>
<dbReference type="Gene3D" id="3.90.380.10">
    <property type="entry name" value="Naphthalene 1,2-dioxygenase Alpha Subunit, Chain A, domain 1"/>
    <property type="match status" value="1"/>
</dbReference>
<dbReference type="PANTHER" id="PTHR43756:SF5">
    <property type="entry name" value="CHOLINE MONOOXYGENASE, CHLOROPLASTIC"/>
    <property type="match status" value="1"/>
</dbReference>
<keyword evidence="7" id="KW-0520">NAD</keyword>
<comment type="caution">
    <text evidence="9">The sequence shown here is derived from an EMBL/GenBank/DDBJ whole genome shotgun (WGS) entry which is preliminary data.</text>
</comment>
<keyword evidence="5" id="KW-0408">Iron</keyword>
<dbReference type="Proteomes" id="UP000470470">
    <property type="component" value="Unassembled WGS sequence"/>
</dbReference>
<sequence length="407" mass="45439">MTTAPEYAAGVAFGDATVRADAFDVMARLVEHHRHTTTDTVADQWREPVRNYTDPEVWEREVQAVHRTRPLPVALSCELPTPGSYKAVEVVGTPLVLTRDRGGELRAMVNSCRHRGGAILPDGTGQTRRLTCPYHSWSYDLAGCLTGVYGEKTFGPVDRSELGLRQLPVAERAGIVFVCLTPGAELDLDAWIDPELFTLLDALELAGCHHWSTRTLDGPNWKLVVDGYLEGYHFASLHRTTVFRTNLSNMAAFDSWGPHQRNSFALRPIAQAVDAPPETWDPRTCVGAIYWLYPGLAIAGGWREQVAVSFVFPGRTWDSSRTEQHILLRREPLDDEERKGADHTRDWFHDVVLDEDYEAGFGIQRGLAAMADQDFVFGRNEPGVQHFHRTLGEHLASGGGERAVRGW</sequence>
<keyword evidence="10" id="KW-1185">Reference proteome</keyword>
<reference evidence="9 10" key="1">
    <citation type="submission" date="2020-02" db="EMBL/GenBank/DDBJ databases">
        <title>The whole genome sequence of CPCC 205119.</title>
        <authorList>
            <person name="Jiang Z."/>
        </authorList>
    </citation>
    <scope>NUCLEOTIDE SEQUENCE [LARGE SCALE GENOMIC DNA]</scope>
    <source>
        <strain evidence="9 10">CPCC 205119</strain>
    </source>
</reference>
<dbReference type="EMBL" id="JAAGWK010000022">
    <property type="protein sequence ID" value="NEL55444.1"/>
    <property type="molecule type" value="Genomic_DNA"/>
</dbReference>
<gene>
    <name evidence="9" type="ORF">G1H19_15755</name>
</gene>
<keyword evidence="6" id="KW-0411">Iron-sulfur</keyword>
<keyword evidence="9" id="KW-0223">Dioxygenase</keyword>
<keyword evidence="3" id="KW-0479">Metal-binding</keyword>
<dbReference type="GO" id="GO:0051537">
    <property type="term" value="F:2 iron, 2 sulfur cluster binding"/>
    <property type="evidence" value="ECO:0007669"/>
    <property type="project" value="UniProtKB-KW"/>
</dbReference>
<dbReference type="GO" id="GO:0004497">
    <property type="term" value="F:monooxygenase activity"/>
    <property type="evidence" value="ECO:0007669"/>
    <property type="project" value="UniProtKB-ARBA"/>
</dbReference>
<dbReference type="InterPro" id="IPR036922">
    <property type="entry name" value="Rieske_2Fe-2S_sf"/>
</dbReference>
<proteinExistence type="predicted"/>
<dbReference type="Pfam" id="PF00355">
    <property type="entry name" value="Rieske"/>
    <property type="match status" value="1"/>
</dbReference>
<dbReference type="GO" id="GO:0016705">
    <property type="term" value="F:oxidoreductase activity, acting on paired donors, with incorporation or reduction of molecular oxygen"/>
    <property type="evidence" value="ECO:0007669"/>
    <property type="project" value="UniProtKB-ARBA"/>
</dbReference>
<dbReference type="PRINTS" id="PR00090">
    <property type="entry name" value="RNGDIOXGNASE"/>
</dbReference>
<dbReference type="CDD" id="cd03469">
    <property type="entry name" value="Rieske_RO_Alpha_N"/>
    <property type="match status" value="1"/>
</dbReference>
<dbReference type="AlphaFoldDB" id="A0A7K3WG84"/>
<evidence type="ECO:0000256" key="6">
    <source>
        <dbReference type="ARBA" id="ARBA00023014"/>
    </source>
</evidence>
<evidence type="ECO:0000256" key="2">
    <source>
        <dbReference type="ARBA" id="ARBA00022714"/>
    </source>
</evidence>
<dbReference type="Gene3D" id="2.102.10.10">
    <property type="entry name" value="Rieske [2Fe-2S] iron-sulphur domain"/>
    <property type="match status" value="1"/>
</dbReference>
<dbReference type="InterPro" id="IPR001663">
    <property type="entry name" value="Rng_hydr_dOase-A"/>
</dbReference>
<dbReference type="InterPro" id="IPR017941">
    <property type="entry name" value="Rieske_2Fe-2S"/>
</dbReference>
<protein>
    <submittedName>
        <fullName evidence="9">Aromatic ring-hydroxylating dioxygenase subunit alpha</fullName>
    </submittedName>
</protein>
<evidence type="ECO:0000256" key="4">
    <source>
        <dbReference type="ARBA" id="ARBA00023002"/>
    </source>
</evidence>
<dbReference type="PROSITE" id="PS51296">
    <property type="entry name" value="RIESKE"/>
    <property type="match status" value="1"/>
</dbReference>
<evidence type="ECO:0000256" key="7">
    <source>
        <dbReference type="ARBA" id="ARBA00023027"/>
    </source>
</evidence>
<dbReference type="InterPro" id="IPR015881">
    <property type="entry name" value="ARHD_Rieske_2Fe_2S"/>
</dbReference>
<dbReference type="SUPFAM" id="SSF55961">
    <property type="entry name" value="Bet v1-like"/>
    <property type="match status" value="1"/>
</dbReference>
<evidence type="ECO:0000256" key="1">
    <source>
        <dbReference type="ARBA" id="ARBA00001962"/>
    </source>
</evidence>
<accession>A0A7K3WG84</accession>
<dbReference type="GO" id="GO:0051213">
    <property type="term" value="F:dioxygenase activity"/>
    <property type="evidence" value="ECO:0007669"/>
    <property type="project" value="UniProtKB-KW"/>
</dbReference>
<dbReference type="PANTHER" id="PTHR43756">
    <property type="entry name" value="CHOLINE MONOOXYGENASE, CHLOROPLASTIC"/>
    <property type="match status" value="1"/>
</dbReference>
<evidence type="ECO:0000256" key="3">
    <source>
        <dbReference type="ARBA" id="ARBA00022723"/>
    </source>
</evidence>
<evidence type="ECO:0000313" key="10">
    <source>
        <dbReference type="Proteomes" id="UP000470470"/>
    </source>
</evidence>
<dbReference type="Pfam" id="PF00848">
    <property type="entry name" value="Ring_hydroxyl_A"/>
    <property type="match status" value="1"/>
</dbReference>
<dbReference type="GO" id="GO:0005506">
    <property type="term" value="F:iron ion binding"/>
    <property type="evidence" value="ECO:0007669"/>
    <property type="project" value="InterPro"/>
</dbReference>
<comment type="cofactor">
    <cofactor evidence="1">
        <name>Fe cation</name>
        <dbReference type="ChEBI" id="CHEBI:24875"/>
    </cofactor>
</comment>
<keyword evidence="4" id="KW-0560">Oxidoreductase</keyword>
<dbReference type="SUPFAM" id="SSF50022">
    <property type="entry name" value="ISP domain"/>
    <property type="match status" value="1"/>
</dbReference>
<dbReference type="PROSITE" id="PS00570">
    <property type="entry name" value="RING_HYDROXYL_ALPHA"/>
    <property type="match status" value="1"/>
</dbReference>
<feature type="domain" description="Rieske" evidence="8">
    <location>
        <begin position="70"/>
        <end position="178"/>
    </location>
</feature>
<evidence type="ECO:0000259" key="8">
    <source>
        <dbReference type="PROSITE" id="PS51296"/>
    </source>
</evidence>
<dbReference type="InterPro" id="IPR015879">
    <property type="entry name" value="Ring_hydroxy_dOase_asu_C_dom"/>
</dbReference>
<dbReference type="RefSeq" id="WP_152727375.1">
    <property type="nucleotide sequence ID" value="NZ_JAABOZ010000001.1"/>
</dbReference>
<evidence type="ECO:0000256" key="5">
    <source>
        <dbReference type="ARBA" id="ARBA00023004"/>
    </source>
</evidence>
<keyword evidence="2" id="KW-0001">2Fe-2S</keyword>